<sequence>MQILAVTPSSVGVYTEALQELIAEAQGRDGFDEVCCATQAVDGTVAVGNRNGLSIASLGGVPRIVVHAEIAGMVTSVAFTQDSRSILFASSPLNAVRTYSILENRITHTDTAHPSKITALAVSADSTYVLSASSSPPTVQLHNAVLGTTNNVLVPASTSPVVSAAFHPSRRHIYAMGFADGVVAINDTTRTRHLCVFDGLFPANTLTGLVFAPDAQNTVVTVGRNGTAHVLNFESRKVERTISVGAPATCLCMNDDGALAVGTVHGRLLKFESMDWPPRSLSVSRNGDPVLSVQWSSTRPTARNTSTHGRTDSVSAKMRTRSASRTSASDDEAPLRPQQHVRSRRTHRIQEEAKPAYLDMFSPVKKAQPAVFSRTSLEDDAASSGMESTPSRPTALRSPRKSTLIGSSLLSSRVGRSQNLDRIPLLQATKTPSRDRAETAPEPSDDVESLARSRPSSGEDMLRALRLEELNLLDSSPPKKGSGSGLAGSDLRKPSKTIAFNPEDDLQQEVKSIGLEREEKKSVSWEAERGTESALTSPNDKDYSKLSMPSHLRPTSGTDSRETPARPPPQIAVAPSPVSRDALTEMRDILRRDIQAVHVELLRQFSKRDGEMEQLQAENARLVAENERLRKELEEMRNAAGIAEVRWY</sequence>
<dbReference type="GO" id="GO:0000922">
    <property type="term" value="C:spindle pole"/>
    <property type="evidence" value="ECO:0007669"/>
    <property type="project" value="TreeGrafter"/>
</dbReference>
<dbReference type="OMA" id="WDIKSKR"/>
<evidence type="ECO:0000313" key="4">
    <source>
        <dbReference type="Proteomes" id="UP000033140"/>
    </source>
</evidence>
<feature type="compositionally biased region" description="Basic and acidic residues" evidence="2">
    <location>
        <begin position="460"/>
        <end position="469"/>
    </location>
</feature>
<keyword evidence="4" id="KW-1185">Reference proteome</keyword>
<feature type="region of interest" description="Disordered" evidence="2">
    <location>
        <begin position="290"/>
        <end position="348"/>
    </location>
</feature>
<reference evidence="3 4" key="1">
    <citation type="journal article" date="2011" name="J. Gen. Appl. Microbiol.">
        <title>Draft genome sequencing of the enigmatic yeast Saitoella complicata.</title>
        <authorList>
            <person name="Nishida H."/>
            <person name="Hamamoto M."/>
            <person name="Sugiyama J."/>
        </authorList>
    </citation>
    <scope>NUCLEOTIDE SEQUENCE [LARGE SCALE GENOMIC DNA]</scope>
    <source>
        <strain evidence="3 4">NRRL Y-17804</strain>
    </source>
</reference>
<feature type="coiled-coil region" evidence="1">
    <location>
        <begin position="612"/>
        <end position="646"/>
    </location>
</feature>
<dbReference type="RefSeq" id="XP_019022288.1">
    <property type="nucleotide sequence ID" value="XM_019170282.1"/>
</dbReference>
<proteinExistence type="predicted"/>
<evidence type="ECO:0000256" key="1">
    <source>
        <dbReference type="SAM" id="Coils"/>
    </source>
</evidence>
<organism evidence="3 4">
    <name type="scientific">Saitoella complicata (strain BCRC 22490 / CBS 7301 / JCM 7358 / NBRC 10748 / NRRL Y-17804)</name>
    <dbReference type="NCBI Taxonomy" id="698492"/>
    <lineage>
        <taxon>Eukaryota</taxon>
        <taxon>Fungi</taxon>
        <taxon>Dikarya</taxon>
        <taxon>Ascomycota</taxon>
        <taxon>Taphrinomycotina</taxon>
        <taxon>Taphrinomycotina incertae sedis</taxon>
        <taxon>Saitoella</taxon>
    </lineage>
</organism>
<dbReference type="AlphaFoldDB" id="A0A0E9NPD4"/>
<dbReference type="GO" id="GO:0005737">
    <property type="term" value="C:cytoplasm"/>
    <property type="evidence" value="ECO:0007669"/>
    <property type="project" value="TreeGrafter"/>
</dbReference>
<reference evidence="3 4" key="3">
    <citation type="journal article" date="2015" name="Genome Announc.">
        <title>Draft Genome Sequence of the Archiascomycetous Yeast Saitoella complicata.</title>
        <authorList>
            <person name="Yamauchi K."/>
            <person name="Kondo S."/>
            <person name="Hamamoto M."/>
            <person name="Takahashi Y."/>
            <person name="Ogura Y."/>
            <person name="Hayashi T."/>
            <person name="Nishida H."/>
        </authorList>
    </citation>
    <scope>NUCLEOTIDE SEQUENCE [LARGE SCALE GENOMIC DNA]</scope>
    <source>
        <strain evidence="3 4">NRRL Y-17804</strain>
    </source>
</reference>
<dbReference type="EMBL" id="BACD03000044">
    <property type="protein sequence ID" value="GAO51290.1"/>
    <property type="molecule type" value="Genomic_DNA"/>
</dbReference>
<dbReference type="Gene3D" id="2.130.10.10">
    <property type="entry name" value="YVTN repeat-like/Quinoprotein amine dehydrogenase"/>
    <property type="match status" value="2"/>
</dbReference>
<dbReference type="GO" id="GO:0043015">
    <property type="term" value="F:gamma-tubulin binding"/>
    <property type="evidence" value="ECO:0007669"/>
    <property type="project" value="TreeGrafter"/>
</dbReference>
<dbReference type="OrthoDB" id="5362656at2759"/>
<dbReference type="STRING" id="698492.A0A0E9NPD4"/>
<evidence type="ECO:0000313" key="3">
    <source>
        <dbReference type="EMBL" id="GAO51290.1"/>
    </source>
</evidence>
<dbReference type="InterPro" id="IPR052818">
    <property type="entry name" value="NEDD1_Spindle_Assembly"/>
</dbReference>
<dbReference type="PANTHER" id="PTHR44414:SF1">
    <property type="entry name" value="PROTEIN NEDD1"/>
    <property type="match status" value="1"/>
</dbReference>
<feature type="compositionally biased region" description="Polar residues" evidence="2">
    <location>
        <begin position="293"/>
        <end position="314"/>
    </location>
</feature>
<dbReference type="InterPro" id="IPR001680">
    <property type="entry name" value="WD40_rpt"/>
</dbReference>
<name>A0A0E9NPD4_SAICN</name>
<dbReference type="GO" id="GO:0007020">
    <property type="term" value="P:microtubule nucleation"/>
    <property type="evidence" value="ECO:0007669"/>
    <property type="project" value="TreeGrafter"/>
</dbReference>
<comment type="caution">
    <text evidence="3">The sequence shown here is derived from an EMBL/GenBank/DDBJ whole genome shotgun (WGS) entry which is preliminary data.</text>
</comment>
<feature type="region of interest" description="Disordered" evidence="2">
    <location>
        <begin position="373"/>
        <end position="579"/>
    </location>
</feature>
<gene>
    <name evidence="3" type="ORF">G7K_5395-t1</name>
</gene>
<feature type="compositionally biased region" description="Low complexity" evidence="2">
    <location>
        <begin position="470"/>
        <end position="481"/>
    </location>
</feature>
<dbReference type="GO" id="GO:0005814">
    <property type="term" value="C:centriole"/>
    <property type="evidence" value="ECO:0007669"/>
    <property type="project" value="TreeGrafter"/>
</dbReference>
<dbReference type="Proteomes" id="UP000033140">
    <property type="component" value="Unassembled WGS sequence"/>
</dbReference>
<dbReference type="InterPro" id="IPR015943">
    <property type="entry name" value="WD40/YVTN_repeat-like_dom_sf"/>
</dbReference>
<accession>A0A0E9NPD4</accession>
<protein>
    <submittedName>
        <fullName evidence="3">Uncharacterized protein</fullName>
    </submittedName>
</protein>
<feature type="compositionally biased region" description="Low complexity" evidence="2">
    <location>
        <begin position="406"/>
        <end position="417"/>
    </location>
</feature>
<reference evidence="3 4" key="2">
    <citation type="journal article" date="2014" name="J. Gen. Appl. Microbiol.">
        <title>The early diverging ascomycetous budding yeast Saitoella complicata has three histone deacetylases belonging to the Clr6, Hos2, and Rpd3 lineages.</title>
        <authorList>
            <person name="Nishida H."/>
            <person name="Matsumoto T."/>
            <person name="Kondo S."/>
            <person name="Hamamoto M."/>
            <person name="Yoshikawa H."/>
        </authorList>
    </citation>
    <scope>NUCLEOTIDE SEQUENCE [LARGE SCALE GENOMIC DNA]</scope>
    <source>
        <strain evidence="3 4">NRRL Y-17804</strain>
    </source>
</reference>
<dbReference type="InterPro" id="IPR036322">
    <property type="entry name" value="WD40_repeat_dom_sf"/>
</dbReference>
<dbReference type="GO" id="GO:0000278">
    <property type="term" value="P:mitotic cell cycle"/>
    <property type="evidence" value="ECO:0007669"/>
    <property type="project" value="TreeGrafter"/>
</dbReference>
<evidence type="ECO:0000256" key="2">
    <source>
        <dbReference type="SAM" id="MobiDB-lite"/>
    </source>
</evidence>
<feature type="compositionally biased region" description="Basic and acidic residues" evidence="2">
    <location>
        <begin position="514"/>
        <end position="531"/>
    </location>
</feature>
<dbReference type="PANTHER" id="PTHR44414">
    <property type="entry name" value="PROTEIN NEDD1"/>
    <property type="match status" value="1"/>
</dbReference>
<dbReference type="SMART" id="SM00320">
    <property type="entry name" value="WD40"/>
    <property type="match status" value="5"/>
</dbReference>
<dbReference type="SUPFAM" id="SSF50978">
    <property type="entry name" value="WD40 repeat-like"/>
    <property type="match status" value="1"/>
</dbReference>
<dbReference type="CDD" id="cd14686">
    <property type="entry name" value="bZIP"/>
    <property type="match status" value="1"/>
</dbReference>
<keyword evidence="1" id="KW-0175">Coiled coil</keyword>